<reference evidence="1 2" key="1">
    <citation type="submission" date="2019-03" db="EMBL/GenBank/DDBJ databases">
        <title>Deep-cultivation of Planctomycetes and their phenomic and genomic characterization uncovers novel biology.</title>
        <authorList>
            <person name="Wiegand S."/>
            <person name="Jogler M."/>
            <person name="Boedeker C."/>
            <person name="Pinto D."/>
            <person name="Vollmers J."/>
            <person name="Rivas-Marin E."/>
            <person name="Kohn T."/>
            <person name="Peeters S.H."/>
            <person name="Heuer A."/>
            <person name="Rast P."/>
            <person name="Oberbeckmann S."/>
            <person name="Bunk B."/>
            <person name="Jeske O."/>
            <person name="Meyerdierks A."/>
            <person name="Storesund J.E."/>
            <person name="Kallscheuer N."/>
            <person name="Luecker S."/>
            <person name="Lage O.M."/>
            <person name="Pohl T."/>
            <person name="Merkel B.J."/>
            <person name="Hornburger P."/>
            <person name="Mueller R.-W."/>
            <person name="Bruemmer F."/>
            <person name="Labrenz M."/>
            <person name="Spormann A.M."/>
            <person name="Op den Camp H."/>
            <person name="Overmann J."/>
            <person name="Amann R."/>
            <person name="Jetten M.S.M."/>
            <person name="Mascher T."/>
            <person name="Medema M.H."/>
            <person name="Devos D.P."/>
            <person name="Kaster A.-K."/>
            <person name="Ovreas L."/>
            <person name="Rohde M."/>
            <person name="Galperin M.Y."/>
            <person name="Jogler C."/>
        </authorList>
    </citation>
    <scope>NUCLEOTIDE SEQUENCE [LARGE SCALE GENOMIC DNA]</scope>
    <source>
        <strain evidence="1 2">Enr10</strain>
    </source>
</reference>
<keyword evidence="2" id="KW-1185">Reference proteome</keyword>
<sequence>MIQAMKKTFRYSERGELKEGDQFRVSGGPIYRDKRRLGHKGIFEFRYAFQVGKRVYIEAVEVNRNYGYGQSATLFVKGRSYRRPATPGVLVKTYKVRKLRDQQPI</sequence>
<organism evidence="1 2">
    <name type="scientific">Gimesia panareensis</name>
    <dbReference type="NCBI Taxonomy" id="2527978"/>
    <lineage>
        <taxon>Bacteria</taxon>
        <taxon>Pseudomonadati</taxon>
        <taxon>Planctomycetota</taxon>
        <taxon>Planctomycetia</taxon>
        <taxon>Planctomycetales</taxon>
        <taxon>Planctomycetaceae</taxon>
        <taxon>Gimesia</taxon>
    </lineage>
</organism>
<dbReference type="EMBL" id="CP037421">
    <property type="protein sequence ID" value="QDT26832.1"/>
    <property type="molecule type" value="Genomic_DNA"/>
</dbReference>
<dbReference type="Proteomes" id="UP000315647">
    <property type="component" value="Chromosome"/>
</dbReference>
<protein>
    <recommendedName>
        <fullName evidence="3">50S ribosomal protein L19</fullName>
    </recommendedName>
</protein>
<gene>
    <name evidence="1" type="ORF">Enr10x_21420</name>
</gene>
<evidence type="ECO:0000313" key="2">
    <source>
        <dbReference type="Proteomes" id="UP000315647"/>
    </source>
</evidence>
<evidence type="ECO:0000313" key="1">
    <source>
        <dbReference type="EMBL" id="QDT26832.1"/>
    </source>
</evidence>
<dbReference type="AlphaFoldDB" id="A0A517Q5G8"/>
<name>A0A517Q5G8_9PLAN</name>
<accession>A0A517Q5G8</accession>
<proteinExistence type="predicted"/>
<dbReference type="RefSeq" id="WP_145448992.1">
    <property type="nucleotide sequence ID" value="NZ_CP037421.1"/>
</dbReference>
<evidence type="ECO:0008006" key="3">
    <source>
        <dbReference type="Google" id="ProtNLM"/>
    </source>
</evidence>